<protein>
    <submittedName>
        <fullName evidence="1">Uncharacterized protein</fullName>
    </submittedName>
</protein>
<dbReference type="EMBL" id="CADCWE010000152">
    <property type="protein sequence ID" value="CAA9545281.1"/>
    <property type="molecule type" value="Genomic_DNA"/>
</dbReference>
<dbReference type="AlphaFoldDB" id="A0A6J4UAM0"/>
<reference evidence="1" key="1">
    <citation type="submission" date="2020-02" db="EMBL/GenBank/DDBJ databases">
        <authorList>
            <person name="Meier V. D."/>
        </authorList>
    </citation>
    <scope>NUCLEOTIDE SEQUENCE</scope>
    <source>
        <strain evidence="1">AVDCRST_MAG73</strain>
    </source>
</reference>
<organism evidence="1">
    <name type="scientific">uncultured Thermomicrobiales bacterium</name>
    <dbReference type="NCBI Taxonomy" id="1645740"/>
    <lineage>
        <taxon>Bacteria</taxon>
        <taxon>Pseudomonadati</taxon>
        <taxon>Thermomicrobiota</taxon>
        <taxon>Thermomicrobia</taxon>
        <taxon>Thermomicrobiales</taxon>
        <taxon>environmental samples</taxon>
    </lineage>
</organism>
<evidence type="ECO:0000313" key="1">
    <source>
        <dbReference type="EMBL" id="CAA9545281.1"/>
    </source>
</evidence>
<accession>A0A6J4UAM0</accession>
<sequence>MRRTNVCLDDDQLRAPKIVAAEERQSLATIVRPAVDA</sequence>
<gene>
    <name evidence="1" type="ORF">AVDCRST_MAG73-2349</name>
</gene>
<proteinExistence type="predicted"/>
<name>A0A6J4UAM0_9BACT</name>